<keyword evidence="9" id="KW-1185">Reference proteome</keyword>
<evidence type="ECO:0000259" key="5">
    <source>
        <dbReference type="Pfam" id="PF01182"/>
    </source>
</evidence>
<keyword evidence="2 4" id="KW-0378">Hydrolase</keyword>
<comment type="pathway">
    <text evidence="4">Amino-sugar metabolism; N-acetylneuraminate degradation; D-fructose 6-phosphate from N-acetylneuraminate: step 5/5.</text>
</comment>
<dbReference type="RefSeq" id="WP_018575617.1">
    <property type="nucleotide sequence ID" value="NZ_CP065725.1"/>
</dbReference>
<organism evidence="7 8">
    <name type="scientific">Oligella ureolytica</name>
    <dbReference type="NCBI Taxonomy" id="90244"/>
    <lineage>
        <taxon>Bacteria</taxon>
        <taxon>Pseudomonadati</taxon>
        <taxon>Pseudomonadota</taxon>
        <taxon>Betaproteobacteria</taxon>
        <taxon>Burkholderiales</taxon>
        <taxon>Alcaligenaceae</taxon>
        <taxon>Oligella</taxon>
    </lineage>
</organism>
<feature type="active site" description="For ring-opening step" evidence="4">
    <location>
        <position position="142"/>
    </location>
</feature>
<dbReference type="SUPFAM" id="SSF100950">
    <property type="entry name" value="NagB/RpiA/CoA transferase-like"/>
    <property type="match status" value="1"/>
</dbReference>
<dbReference type="GO" id="GO:0019262">
    <property type="term" value="P:N-acetylneuraminate catabolic process"/>
    <property type="evidence" value="ECO:0007669"/>
    <property type="project" value="UniProtKB-UniRule"/>
</dbReference>
<dbReference type="GO" id="GO:0004342">
    <property type="term" value="F:glucosamine-6-phosphate deaminase activity"/>
    <property type="evidence" value="ECO:0007669"/>
    <property type="project" value="UniProtKB-UniRule"/>
</dbReference>
<comment type="caution">
    <text evidence="4">Lacks conserved residue(s) required for the propagation of feature annotation.</text>
</comment>
<dbReference type="GO" id="GO:0005975">
    <property type="term" value="P:carbohydrate metabolic process"/>
    <property type="evidence" value="ECO:0007669"/>
    <property type="project" value="InterPro"/>
</dbReference>
<dbReference type="PANTHER" id="PTHR11280:SF5">
    <property type="entry name" value="GLUCOSAMINE-6-PHOSPHATE ISOMERASE"/>
    <property type="match status" value="1"/>
</dbReference>
<evidence type="ECO:0000256" key="3">
    <source>
        <dbReference type="ARBA" id="ARBA00023277"/>
    </source>
</evidence>
<evidence type="ECO:0000313" key="6">
    <source>
        <dbReference type="EMBL" id="QPT39658.1"/>
    </source>
</evidence>
<dbReference type="Gene3D" id="3.40.50.1360">
    <property type="match status" value="1"/>
</dbReference>
<evidence type="ECO:0000256" key="1">
    <source>
        <dbReference type="ARBA" id="ARBA00000644"/>
    </source>
</evidence>
<proteinExistence type="inferred from homology"/>
<dbReference type="NCBIfam" id="TIGR00502">
    <property type="entry name" value="nagB"/>
    <property type="match status" value="1"/>
</dbReference>
<dbReference type="PROSITE" id="PS01161">
    <property type="entry name" value="GLC_GALNAC_ISOMERASE"/>
    <property type="match status" value="1"/>
</dbReference>
<keyword evidence="3 4" id="KW-0119">Carbohydrate metabolism</keyword>
<dbReference type="Proteomes" id="UP000254603">
    <property type="component" value="Unassembled WGS sequence"/>
</dbReference>
<sequence length="249" mass="27929">MFLVFNDPQAIAQYLSERFINLIKTKPQSVLGLATGSTMEPLYHQFCVDAKQQALDVSQITSFNLDEYIGLSHEHPQSYHYYMNQHLFKHLGFDAHKNFLPNGVPENVDAHCQEYSQKIADHGGIDLQLLGVGTNGHIGFNEPGTSFDSRTHVVELSETTRIDNGRFFDSMDEVPTQAITMGMRDIMEAKQIVFIATGDNKAQVMLDLYESEVDEQMPASMLKDHPNTLFIIDKKAAALLPAAACEFVE</sequence>
<feature type="active site" description="Proton acceptor; for ring-opening step" evidence="4">
    <location>
        <position position="137"/>
    </location>
</feature>
<name>A0A378XGP0_9BURK</name>
<dbReference type="InterPro" id="IPR037171">
    <property type="entry name" value="NagB/RpiA_transferase-like"/>
</dbReference>
<feature type="active site" description="Proton acceptor; for enolization step" evidence="4">
    <location>
        <position position="66"/>
    </location>
</feature>
<feature type="active site" description="For ring-opening step" evidence="4">
    <location>
        <position position="135"/>
    </location>
</feature>
<evidence type="ECO:0000256" key="4">
    <source>
        <dbReference type="HAMAP-Rule" id="MF_01241"/>
    </source>
</evidence>
<dbReference type="FunFam" id="3.40.50.1360:FF:000003">
    <property type="entry name" value="Glucosamine-6-phosphate deaminase"/>
    <property type="match status" value="1"/>
</dbReference>
<evidence type="ECO:0000256" key="2">
    <source>
        <dbReference type="ARBA" id="ARBA00022801"/>
    </source>
</evidence>
<dbReference type="HAMAP" id="MF_01241">
    <property type="entry name" value="GlcN6P_deamin"/>
    <property type="match status" value="1"/>
</dbReference>
<reference evidence="7 8" key="1">
    <citation type="submission" date="2018-06" db="EMBL/GenBank/DDBJ databases">
        <authorList>
            <consortium name="Pathogen Informatics"/>
            <person name="Doyle S."/>
        </authorList>
    </citation>
    <scope>NUCLEOTIDE SEQUENCE [LARGE SCALE GENOMIC DNA]</scope>
    <source>
        <strain evidence="7 8">NCTC11997</strain>
    </source>
</reference>
<dbReference type="GO" id="GO:0042802">
    <property type="term" value="F:identical protein binding"/>
    <property type="evidence" value="ECO:0007669"/>
    <property type="project" value="TreeGrafter"/>
</dbReference>
<reference evidence="6 9" key="2">
    <citation type="submission" date="2020-12" db="EMBL/GenBank/DDBJ databases">
        <title>FDA dAtabase for Regulatory Grade micrObial Sequences (FDA-ARGOS): Supporting development and validation of Infectious Disease Dx tests.</title>
        <authorList>
            <person name="Sproer C."/>
            <person name="Gronow S."/>
            <person name="Severitt S."/>
            <person name="Schroder I."/>
            <person name="Tallon L."/>
            <person name="Sadzewicz L."/>
            <person name="Zhao X."/>
            <person name="Boylan J."/>
            <person name="Ott S."/>
            <person name="Bowen H."/>
            <person name="Vavikolanu K."/>
            <person name="Mehta A."/>
            <person name="Aluvathingal J."/>
            <person name="Nadendla S."/>
            <person name="Lowell S."/>
            <person name="Myers T."/>
            <person name="Yan Y."/>
            <person name="Sichtig H."/>
        </authorList>
    </citation>
    <scope>NUCLEOTIDE SEQUENCE [LARGE SCALE GENOMIC DNA]</scope>
    <source>
        <strain evidence="6 9">FDAARGOS_872</strain>
    </source>
</reference>
<dbReference type="InterPro" id="IPR006148">
    <property type="entry name" value="Glc/Gal-6P_isomerase"/>
</dbReference>
<dbReference type="InterPro" id="IPR004547">
    <property type="entry name" value="Glucosamine6P_isomerase"/>
</dbReference>
<dbReference type="OrthoDB" id="9791139at2"/>
<comment type="catalytic activity">
    <reaction evidence="1 4">
        <text>alpha-D-glucosamine 6-phosphate + H2O = beta-D-fructose 6-phosphate + NH4(+)</text>
        <dbReference type="Rhea" id="RHEA:12172"/>
        <dbReference type="ChEBI" id="CHEBI:15377"/>
        <dbReference type="ChEBI" id="CHEBI:28938"/>
        <dbReference type="ChEBI" id="CHEBI:57634"/>
        <dbReference type="ChEBI" id="CHEBI:75989"/>
        <dbReference type="EC" id="3.5.99.6"/>
    </reaction>
</comment>
<dbReference type="GO" id="GO:0006043">
    <property type="term" value="P:glucosamine catabolic process"/>
    <property type="evidence" value="ECO:0007669"/>
    <property type="project" value="TreeGrafter"/>
</dbReference>
<evidence type="ECO:0000313" key="9">
    <source>
        <dbReference type="Proteomes" id="UP000594903"/>
    </source>
</evidence>
<dbReference type="EC" id="3.5.99.6" evidence="4"/>
<dbReference type="Proteomes" id="UP000594903">
    <property type="component" value="Chromosome"/>
</dbReference>
<dbReference type="EMBL" id="UGSB01000001">
    <property type="protein sequence ID" value="SUA57107.1"/>
    <property type="molecule type" value="Genomic_DNA"/>
</dbReference>
<dbReference type="PANTHER" id="PTHR11280">
    <property type="entry name" value="GLUCOSAMINE-6-PHOSPHATE ISOMERASE"/>
    <property type="match status" value="1"/>
</dbReference>
<dbReference type="EMBL" id="CP065725">
    <property type="protein sequence ID" value="QPT39658.1"/>
    <property type="molecule type" value="Genomic_DNA"/>
</dbReference>
<dbReference type="GO" id="GO:0005737">
    <property type="term" value="C:cytoplasm"/>
    <property type="evidence" value="ECO:0007669"/>
    <property type="project" value="TreeGrafter"/>
</dbReference>
<feature type="domain" description="Glucosamine/galactosamine-6-phosphate isomerase" evidence="5">
    <location>
        <begin position="9"/>
        <end position="225"/>
    </location>
</feature>
<evidence type="ECO:0000313" key="7">
    <source>
        <dbReference type="EMBL" id="SUA57107.1"/>
    </source>
</evidence>
<dbReference type="InterPro" id="IPR018321">
    <property type="entry name" value="Glucosamine6P_isomerase_CS"/>
</dbReference>
<comment type="function">
    <text evidence="4">Catalyzes the reversible isomerization-deamination of glucosamine 6-phosphate (GlcN6P) to form fructose 6-phosphate (Fru6P) and ammonium ion.</text>
</comment>
<dbReference type="AlphaFoldDB" id="A0A378XGP0"/>
<gene>
    <name evidence="4 7" type="primary">nagB</name>
    <name evidence="6" type="ORF">I6G29_11040</name>
    <name evidence="7" type="ORF">NCTC11997_02275</name>
</gene>
<accession>A0A378XGP0</accession>
<dbReference type="STRING" id="1122619.GCA_000373745_02432"/>
<dbReference type="UniPathway" id="UPA00629">
    <property type="reaction ID" value="UER00684"/>
</dbReference>
<comment type="similarity">
    <text evidence="4">Belongs to the glucosamine/galactosamine-6-phosphate isomerase family. NagB subfamily.</text>
</comment>
<dbReference type="GO" id="GO:0006046">
    <property type="term" value="P:N-acetylglucosamine catabolic process"/>
    <property type="evidence" value="ECO:0007669"/>
    <property type="project" value="UniProtKB-UniRule"/>
</dbReference>
<dbReference type="Pfam" id="PF01182">
    <property type="entry name" value="Glucosamine_iso"/>
    <property type="match status" value="1"/>
</dbReference>
<protein>
    <recommendedName>
        <fullName evidence="4">Glucosamine-6-phosphate deaminase</fullName>
        <ecNumber evidence="4">3.5.99.6</ecNumber>
    </recommendedName>
    <alternativeName>
        <fullName evidence="4">GlcN6P deaminase</fullName>
        <shortName evidence="4">GNPDA</shortName>
    </alternativeName>
    <alternativeName>
        <fullName evidence="4">Glucosamine-6-phosphate isomerase</fullName>
    </alternativeName>
</protein>
<evidence type="ECO:0000313" key="8">
    <source>
        <dbReference type="Proteomes" id="UP000254603"/>
    </source>
</evidence>
<dbReference type="CDD" id="cd01399">
    <property type="entry name" value="GlcN6P_deaminase"/>
    <property type="match status" value="1"/>
</dbReference>